<accession>A0ABM8WK89</accession>
<name>A0ABM8WK89_9BURK</name>
<comment type="caution">
    <text evidence="1">The sequence shown here is derived from an EMBL/GenBank/DDBJ whole genome shotgun (WGS) entry which is preliminary data.</text>
</comment>
<evidence type="ECO:0000313" key="1">
    <source>
        <dbReference type="EMBL" id="CAG9167726.1"/>
    </source>
</evidence>
<dbReference type="RefSeq" id="WP_224078582.1">
    <property type="nucleotide sequence ID" value="NZ_CAJZAI010000002.1"/>
</dbReference>
<dbReference type="EMBL" id="CAJZAI010000002">
    <property type="protein sequence ID" value="CAG9167726.1"/>
    <property type="molecule type" value="Genomic_DNA"/>
</dbReference>
<keyword evidence="2" id="KW-1185">Reference proteome</keyword>
<reference evidence="1 2" key="1">
    <citation type="submission" date="2021-08" db="EMBL/GenBank/DDBJ databases">
        <authorList>
            <person name="Peeters C."/>
        </authorList>
    </citation>
    <scope>NUCLEOTIDE SEQUENCE [LARGE SCALE GENOMIC DNA]</scope>
    <source>
        <strain evidence="1 2">LMG 23992</strain>
    </source>
</reference>
<proteinExistence type="predicted"/>
<dbReference type="Proteomes" id="UP000727654">
    <property type="component" value="Unassembled WGS sequence"/>
</dbReference>
<protein>
    <submittedName>
        <fullName evidence="1">Uncharacterized protein</fullName>
    </submittedName>
</protein>
<evidence type="ECO:0000313" key="2">
    <source>
        <dbReference type="Proteomes" id="UP000727654"/>
    </source>
</evidence>
<sequence>MNNAAASSGFLCTLPGEGKGIAYHVAVCLAGAGHPTGVRFTSFVGDGRRSFEVLTEAASLPGALASSCEALCRLAIGQVVRDHLYEKTREGDSVLDTDAMAWDGELRPVGAGVTPGRPRQRFPV</sequence>
<gene>
    <name evidence="1" type="ORF">LMG23992_00892</name>
</gene>
<organism evidence="1 2">
    <name type="scientific">Cupriavidus laharis</name>
    <dbReference type="NCBI Taxonomy" id="151654"/>
    <lineage>
        <taxon>Bacteria</taxon>
        <taxon>Pseudomonadati</taxon>
        <taxon>Pseudomonadota</taxon>
        <taxon>Betaproteobacteria</taxon>
        <taxon>Burkholderiales</taxon>
        <taxon>Burkholderiaceae</taxon>
        <taxon>Cupriavidus</taxon>
    </lineage>
</organism>